<dbReference type="EMBL" id="JAVHJM010000007">
    <property type="protein sequence ID" value="KAK6510495.1"/>
    <property type="molecule type" value="Genomic_DNA"/>
</dbReference>
<feature type="domain" description="Calcineurin-like phosphoesterase" evidence="2">
    <location>
        <begin position="144"/>
        <end position="365"/>
    </location>
</feature>
<gene>
    <name evidence="3" type="ORF">TWF506_009601</name>
</gene>
<dbReference type="GO" id="GO:0016787">
    <property type="term" value="F:hydrolase activity"/>
    <property type="evidence" value="ECO:0007669"/>
    <property type="project" value="InterPro"/>
</dbReference>
<name>A0AAN8NFS3_9PEZI</name>
<accession>A0AAN8NFS3</accession>
<feature type="region of interest" description="Disordered" evidence="1">
    <location>
        <begin position="46"/>
        <end position="91"/>
    </location>
</feature>
<dbReference type="PANTHER" id="PTHR12905:SF0">
    <property type="entry name" value="CALCINEURIN-LIKE PHOSPHOESTERASE DOMAIN-CONTAINING PROTEIN"/>
    <property type="match status" value="1"/>
</dbReference>
<evidence type="ECO:0000313" key="3">
    <source>
        <dbReference type="EMBL" id="KAK6510495.1"/>
    </source>
</evidence>
<evidence type="ECO:0000256" key="1">
    <source>
        <dbReference type="SAM" id="MobiDB-lite"/>
    </source>
</evidence>
<proteinExistence type="predicted"/>
<organism evidence="3 4">
    <name type="scientific">Arthrobotrys conoides</name>
    <dbReference type="NCBI Taxonomy" id="74498"/>
    <lineage>
        <taxon>Eukaryota</taxon>
        <taxon>Fungi</taxon>
        <taxon>Dikarya</taxon>
        <taxon>Ascomycota</taxon>
        <taxon>Pezizomycotina</taxon>
        <taxon>Orbiliomycetes</taxon>
        <taxon>Orbiliales</taxon>
        <taxon>Orbiliaceae</taxon>
        <taxon>Arthrobotrys</taxon>
    </lineage>
</organism>
<dbReference type="AlphaFoldDB" id="A0AAN8NFS3"/>
<keyword evidence="4" id="KW-1185">Reference proteome</keyword>
<dbReference type="InterPro" id="IPR004843">
    <property type="entry name" value="Calcineurin-like_PHP"/>
</dbReference>
<dbReference type="SUPFAM" id="SSF56300">
    <property type="entry name" value="Metallo-dependent phosphatases"/>
    <property type="match status" value="1"/>
</dbReference>
<protein>
    <recommendedName>
        <fullName evidence="2">Calcineurin-like phosphoesterase domain-containing protein</fullName>
    </recommendedName>
</protein>
<dbReference type="Gene3D" id="3.60.21.10">
    <property type="match status" value="1"/>
</dbReference>
<comment type="caution">
    <text evidence="3">The sequence shown here is derived from an EMBL/GenBank/DDBJ whole genome shotgun (WGS) entry which is preliminary data.</text>
</comment>
<dbReference type="Pfam" id="PF00149">
    <property type="entry name" value="Metallophos"/>
    <property type="match status" value="1"/>
</dbReference>
<dbReference type="InterPro" id="IPR029052">
    <property type="entry name" value="Metallo-depent_PP-like"/>
</dbReference>
<dbReference type="PANTHER" id="PTHR12905">
    <property type="entry name" value="METALLOPHOSPHOESTERASE"/>
    <property type="match status" value="1"/>
</dbReference>
<evidence type="ECO:0000313" key="4">
    <source>
        <dbReference type="Proteomes" id="UP001307849"/>
    </source>
</evidence>
<dbReference type="InterPro" id="IPR051693">
    <property type="entry name" value="UPF0046_metallophosphoest"/>
</dbReference>
<evidence type="ECO:0000259" key="2">
    <source>
        <dbReference type="Pfam" id="PF00149"/>
    </source>
</evidence>
<sequence>MPPTRKSRNASSRVDILAKDLRNLSTTDTVTINKAKAESSTLDLKSIEATKTPNRPIRQRRKKIDGTASAIESKAAVSTSKPADTDGLADSKESQVLARVEVKVPDASVKPTPKIIPDAPKVPTIQPSTVVTEKRPTTLTVKTSFLLVSDTHDVQPQGPEHKDALFRYPFPKTDVFIHAGDMTQDSNMSTLKAAISWIELIPAELKILIAGNHDTALDTAQDHVDGSSDSDNKENQLNLKIVECRKYLTSKAMKAKGIDYLENEVKTFQLKNGATLTVFGSPYTPRGKRPHHDGAFRYNSDIDYWKKFEPLDSLKAGKIDVTVTHGPAHEILDNTQHGKSAGCKHLRRFMEKVKPLMSVCGHIHEAAGIKILEWDSKEAKDMKDQRAEKDGAVITDARAVGKDVVRGKTTVFVNASLVGAGSSSYAEAARCPYVIELDLPLATA</sequence>
<reference evidence="3 4" key="1">
    <citation type="submission" date="2019-10" db="EMBL/GenBank/DDBJ databases">
        <authorList>
            <person name="Palmer J.M."/>
        </authorList>
    </citation>
    <scope>NUCLEOTIDE SEQUENCE [LARGE SCALE GENOMIC DNA]</scope>
    <source>
        <strain evidence="3 4">TWF506</strain>
    </source>
</reference>
<dbReference type="Proteomes" id="UP001307849">
    <property type="component" value="Unassembled WGS sequence"/>
</dbReference>